<dbReference type="AlphaFoldDB" id="A0A2U8FIW8"/>
<evidence type="ECO:0000256" key="2">
    <source>
        <dbReference type="ARBA" id="ARBA00008814"/>
    </source>
</evidence>
<reference evidence="8" key="1">
    <citation type="submission" date="2018-05" db="EMBL/GenBank/DDBJ databases">
        <title>Complete genome sequence of Actinobacillus porcitonsillarum reference strain 9953L55 (CCUG 46996).</title>
        <authorList>
            <person name="Dona V."/>
            <person name="Perreten V."/>
        </authorList>
    </citation>
    <scope>NUCLEOTIDE SEQUENCE [LARGE SCALE GENOMIC DNA]</scope>
    <source>
        <strain evidence="8">9953L55</strain>
    </source>
</reference>
<sequence>MKKSISYLYNILLRRLQAVIFFSFFVLSAYAGEPEEVFVTLDWTVAETLIALGENPITMGDAKNYNRWNPVLPEPMQDLGIRLQPNPEQIAQPPLHLEPASLTFINSNFYRQATSQLKKHAKNVEVIDFYQEGDAWVNVINATKRIAELINKPDAFELLLNQYSYTINTIAPLVKPYLDRPIALVQFIDSRHLRIYAQNSPCGHVLGQLGFKNAWQGTHNYWGFETIEVTQLSQLPKNSRFVVIKPLPTNVALAIKYNVLWKKLDMARDPVILPALWTFGGIPSAQRFAEALANGLIHGGEG</sequence>
<keyword evidence="4" id="KW-0408">Iron</keyword>
<evidence type="ECO:0000259" key="6">
    <source>
        <dbReference type="Pfam" id="PF01497"/>
    </source>
</evidence>
<keyword evidence="3" id="KW-0813">Transport</keyword>
<keyword evidence="8" id="KW-1185">Reference proteome</keyword>
<evidence type="ECO:0000256" key="4">
    <source>
        <dbReference type="ARBA" id="ARBA00022496"/>
    </source>
</evidence>
<organism evidence="7 8">
    <name type="scientific">Actinobacillus porcitonsillarum</name>
    <dbReference type="NCBI Taxonomy" id="189834"/>
    <lineage>
        <taxon>Bacteria</taxon>
        <taxon>Pseudomonadati</taxon>
        <taxon>Pseudomonadota</taxon>
        <taxon>Gammaproteobacteria</taxon>
        <taxon>Pasteurellales</taxon>
        <taxon>Pasteurellaceae</taxon>
        <taxon>Actinobacillus</taxon>
    </lineage>
</organism>
<dbReference type="RefSeq" id="WP_108923526.1">
    <property type="nucleotide sequence ID" value="NZ_CP029206.1"/>
</dbReference>
<gene>
    <name evidence="7" type="ORF">DDU33_05160</name>
</gene>
<dbReference type="GO" id="GO:0030288">
    <property type="term" value="C:outer membrane-bounded periplasmic space"/>
    <property type="evidence" value="ECO:0007669"/>
    <property type="project" value="TreeGrafter"/>
</dbReference>
<keyword evidence="4" id="KW-0406">Ion transport</keyword>
<dbReference type="Gene3D" id="3.40.50.1980">
    <property type="entry name" value="Nitrogenase molybdenum iron protein domain"/>
    <property type="match status" value="2"/>
</dbReference>
<comment type="similarity">
    <text evidence="2">Belongs to the bacterial solute-binding protein 8 family.</text>
</comment>
<keyword evidence="5" id="KW-0732">Signal</keyword>
<dbReference type="Proteomes" id="UP000244920">
    <property type="component" value="Chromosome"/>
</dbReference>
<evidence type="ECO:0000256" key="5">
    <source>
        <dbReference type="ARBA" id="ARBA00022729"/>
    </source>
</evidence>
<dbReference type="InterPro" id="IPR051313">
    <property type="entry name" value="Bact_iron-sidero_bind"/>
</dbReference>
<proteinExistence type="inferred from homology"/>
<evidence type="ECO:0000313" key="7">
    <source>
        <dbReference type="EMBL" id="AWI50905.1"/>
    </source>
</evidence>
<accession>A0A2U8FIW8</accession>
<dbReference type="SUPFAM" id="SSF53807">
    <property type="entry name" value="Helical backbone' metal receptor"/>
    <property type="match status" value="1"/>
</dbReference>
<evidence type="ECO:0000256" key="3">
    <source>
        <dbReference type="ARBA" id="ARBA00022448"/>
    </source>
</evidence>
<dbReference type="GO" id="GO:1901678">
    <property type="term" value="P:iron coordination entity transport"/>
    <property type="evidence" value="ECO:0007669"/>
    <property type="project" value="UniProtKB-ARBA"/>
</dbReference>
<dbReference type="PRINTS" id="PR01715">
    <property type="entry name" value="FERRIBNDNGPP"/>
</dbReference>
<evidence type="ECO:0000256" key="1">
    <source>
        <dbReference type="ARBA" id="ARBA00004196"/>
    </source>
</evidence>
<protein>
    <submittedName>
        <fullName evidence="7">Iron ABC transporter substrate-binding protein</fullName>
    </submittedName>
</protein>
<dbReference type="EMBL" id="CP029206">
    <property type="protein sequence ID" value="AWI50905.1"/>
    <property type="molecule type" value="Genomic_DNA"/>
</dbReference>
<name>A0A2U8FIW8_9PAST</name>
<evidence type="ECO:0000313" key="8">
    <source>
        <dbReference type="Proteomes" id="UP000244920"/>
    </source>
</evidence>
<dbReference type="CDD" id="cd01146">
    <property type="entry name" value="FhuD"/>
    <property type="match status" value="1"/>
</dbReference>
<dbReference type="PANTHER" id="PTHR30532:SF1">
    <property type="entry name" value="IRON(3+)-HYDROXAMATE-BINDING PROTEIN FHUD"/>
    <property type="match status" value="1"/>
</dbReference>
<keyword evidence="4" id="KW-0410">Iron transport</keyword>
<dbReference type="InterPro" id="IPR002491">
    <property type="entry name" value="ABC_transptr_periplasmic_BD"/>
</dbReference>
<feature type="domain" description="Fe/B12 periplasmic-binding" evidence="6">
    <location>
        <begin position="39"/>
        <end position="228"/>
    </location>
</feature>
<dbReference type="PANTHER" id="PTHR30532">
    <property type="entry name" value="IRON III DICITRATE-BINDING PERIPLASMIC PROTEIN"/>
    <property type="match status" value="1"/>
</dbReference>
<dbReference type="Pfam" id="PF01497">
    <property type="entry name" value="Peripla_BP_2"/>
    <property type="match status" value="1"/>
</dbReference>
<dbReference type="KEGG" id="apor:DDU33_05160"/>
<comment type="subcellular location">
    <subcellularLocation>
        <location evidence="1">Cell envelope</location>
    </subcellularLocation>
</comment>